<dbReference type="Proteomes" id="UP000823629">
    <property type="component" value="Unassembled WGS sequence"/>
</dbReference>
<keyword evidence="1" id="KW-0812">Transmembrane</keyword>
<evidence type="ECO:0000313" key="3">
    <source>
        <dbReference type="Proteomes" id="UP000823629"/>
    </source>
</evidence>
<feature type="transmembrane region" description="Helical" evidence="1">
    <location>
        <begin position="87"/>
        <end position="108"/>
    </location>
</feature>
<feature type="transmembrane region" description="Helical" evidence="1">
    <location>
        <begin position="29"/>
        <end position="46"/>
    </location>
</feature>
<sequence length="170" mass="19390">MTFSILTLVFLILVILIALFASTSHLMKVTFSSLISFALVGSYLYLEKSFSEMNSILPVASFINSNLSEVYLKLGLEESNHLLLTEMLYLFCLFLLVFSICYIVFSFLHIGGKIKSDKLHSPKRTIFLVFYLVFASAITLYFCAMISPLFKVEEGIFEIVFDYIRGLVRL</sequence>
<evidence type="ECO:0000313" key="2">
    <source>
        <dbReference type="EMBL" id="MBO8414409.1"/>
    </source>
</evidence>
<reference evidence="2" key="1">
    <citation type="submission" date="2020-10" db="EMBL/GenBank/DDBJ databases">
        <authorList>
            <person name="Gilroy R."/>
        </authorList>
    </citation>
    <scope>NUCLEOTIDE SEQUENCE</scope>
    <source>
        <strain evidence="2">1748</strain>
    </source>
</reference>
<proteinExistence type="predicted"/>
<dbReference type="AlphaFoldDB" id="A0A9D9D6I5"/>
<keyword evidence="1" id="KW-0472">Membrane</keyword>
<protein>
    <submittedName>
        <fullName evidence="2">Uncharacterized protein</fullName>
    </submittedName>
</protein>
<gene>
    <name evidence="2" type="ORF">IAC78_02905</name>
</gene>
<accession>A0A9D9D6I5</accession>
<comment type="caution">
    <text evidence="2">The sequence shown here is derived from an EMBL/GenBank/DDBJ whole genome shotgun (WGS) entry which is preliminary data.</text>
</comment>
<evidence type="ECO:0000256" key="1">
    <source>
        <dbReference type="SAM" id="Phobius"/>
    </source>
</evidence>
<reference evidence="2" key="2">
    <citation type="journal article" date="2021" name="PeerJ">
        <title>Extensive microbial diversity within the chicken gut microbiome revealed by metagenomics and culture.</title>
        <authorList>
            <person name="Gilroy R."/>
            <person name="Ravi A."/>
            <person name="Getino M."/>
            <person name="Pursley I."/>
            <person name="Horton D.L."/>
            <person name="Alikhan N.F."/>
            <person name="Baker D."/>
            <person name="Gharbi K."/>
            <person name="Hall N."/>
            <person name="Watson M."/>
            <person name="Adriaenssens E.M."/>
            <person name="Foster-Nyarko E."/>
            <person name="Jarju S."/>
            <person name="Secka A."/>
            <person name="Antonio M."/>
            <person name="Oren A."/>
            <person name="Chaudhuri R.R."/>
            <person name="La Ragione R."/>
            <person name="Hildebrand F."/>
            <person name="Pallen M.J."/>
        </authorList>
    </citation>
    <scope>NUCLEOTIDE SEQUENCE</scope>
    <source>
        <strain evidence="2">1748</strain>
    </source>
</reference>
<name>A0A9D9D6I5_9BACL</name>
<feature type="transmembrane region" description="Helical" evidence="1">
    <location>
        <begin position="128"/>
        <end position="150"/>
    </location>
</feature>
<dbReference type="EMBL" id="JADING010000082">
    <property type="protein sequence ID" value="MBO8414409.1"/>
    <property type="molecule type" value="Genomic_DNA"/>
</dbReference>
<feature type="transmembrane region" description="Helical" evidence="1">
    <location>
        <begin position="6"/>
        <end position="22"/>
    </location>
</feature>
<keyword evidence="1" id="KW-1133">Transmembrane helix</keyword>
<organism evidence="2 3">
    <name type="scientific">Candidatus Scatoplasma merdavium</name>
    <dbReference type="NCBI Taxonomy" id="2840932"/>
    <lineage>
        <taxon>Bacteria</taxon>
        <taxon>Bacillati</taxon>
        <taxon>Bacillota</taxon>
        <taxon>Bacilli</taxon>
        <taxon>Bacillales</taxon>
        <taxon>Candidatus Scatoplasma</taxon>
    </lineage>
</organism>